<protein>
    <recommendedName>
        <fullName evidence="5">Zinc-finger domain-containing protein</fullName>
    </recommendedName>
</protein>
<evidence type="ECO:0000256" key="2">
    <source>
        <dbReference type="SAM" id="Phobius"/>
    </source>
</evidence>
<dbReference type="Proteomes" id="UP000824193">
    <property type="component" value="Unassembled WGS sequence"/>
</dbReference>
<proteinExistence type="predicted"/>
<dbReference type="EMBL" id="DXFW01000004">
    <property type="protein sequence ID" value="HIX04793.1"/>
    <property type="molecule type" value="Genomic_DNA"/>
</dbReference>
<evidence type="ECO:0000313" key="4">
    <source>
        <dbReference type="Proteomes" id="UP000824193"/>
    </source>
</evidence>
<name>A0A9D2ACK1_9FIRM</name>
<keyword evidence="2" id="KW-0472">Membrane</keyword>
<feature type="region of interest" description="Disordered" evidence="1">
    <location>
        <begin position="115"/>
        <end position="134"/>
    </location>
</feature>
<keyword evidence="2" id="KW-1133">Transmembrane helix</keyword>
<comment type="caution">
    <text evidence="3">The sequence shown here is derived from an EMBL/GenBank/DDBJ whole genome shotgun (WGS) entry which is preliminary data.</text>
</comment>
<sequence length="191" mass="20446">MTELFRPDGHLTDEGLQALIGGELDELGRLEAAEHLSFCDACLVRYTALLEGDVLQEPPTDQTLPVLRRLRRRAAQALMSRYTAAAAAVLITGTLWYTGIFADIAGVFTVRGEDMTPQPPAASQPAREEEPGSAILRAVSDWSEKVQSALRPAYQAPQPKAKTDRSDNADAPASGKADAADPASTQTKGVD</sequence>
<feature type="region of interest" description="Disordered" evidence="1">
    <location>
        <begin position="147"/>
        <end position="191"/>
    </location>
</feature>
<gene>
    <name evidence="3" type="ORF">H9865_01590</name>
</gene>
<accession>A0A9D2ACK1</accession>
<reference evidence="3" key="1">
    <citation type="journal article" date="2021" name="PeerJ">
        <title>Extensive microbial diversity within the chicken gut microbiome revealed by metagenomics and culture.</title>
        <authorList>
            <person name="Gilroy R."/>
            <person name="Ravi A."/>
            <person name="Getino M."/>
            <person name="Pursley I."/>
            <person name="Horton D.L."/>
            <person name="Alikhan N.F."/>
            <person name="Baker D."/>
            <person name="Gharbi K."/>
            <person name="Hall N."/>
            <person name="Watson M."/>
            <person name="Adriaenssens E.M."/>
            <person name="Foster-Nyarko E."/>
            <person name="Jarju S."/>
            <person name="Secka A."/>
            <person name="Antonio M."/>
            <person name="Oren A."/>
            <person name="Chaudhuri R.R."/>
            <person name="La Ragione R."/>
            <person name="Hildebrand F."/>
            <person name="Pallen M.J."/>
        </authorList>
    </citation>
    <scope>NUCLEOTIDE SEQUENCE</scope>
    <source>
        <strain evidence="3">2239</strain>
    </source>
</reference>
<evidence type="ECO:0000313" key="3">
    <source>
        <dbReference type="EMBL" id="HIX04793.1"/>
    </source>
</evidence>
<organism evidence="3 4">
    <name type="scientific">Candidatus Allofournierella pullicola</name>
    <dbReference type="NCBI Taxonomy" id="2838596"/>
    <lineage>
        <taxon>Bacteria</taxon>
        <taxon>Bacillati</taxon>
        <taxon>Bacillota</taxon>
        <taxon>Clostridia</taxon>
        <taxon>Eubacteriales</taxon>
        <taxon>Oscillospiraceae</taxon>
        <taxon>Allofournierella</taxon>
    </lineage>
</organism>
<dbReference type="AlphaFoldDB" id="A0A9D2ACK1"/>
<keyword evidence="2" id="KW-0812">Transmembrane</keyword>
<feature type="transmembrane region" description="Helical" evidence="2">
    <location>
        <begin position="78"/>
        <end position="97"/>
    </location>
</feature>
<evidence type="ECO:0008006" key="5">
    <source>
        <dbReference type="Google" id="ProtNLM"/>
    </source>
</evidence>
<evidence type="ECO:0000256" key="1">
    <source>
        <dbReference type="SAM" id="MobiDB-lite"/>
    </source>
</evidence>
<reference evidence="3" key="2">
    <citation type="submission" date="2021-04" db="EMBL/GenBank/DDBJ databases">
        <authorList>
            <person name="Gilroy R."/>
        </authorList>
    </citation>
    <scope>NUCLEOTIDE SEQUENCE</scope>
    <source>
        <strain evidence="3">2239</strain>
    </source>
</reference>
<feature type="compositionally biased region" description="Low complexity" evidence="1">
    <location>
        <begin position="169"/>
        <end position="184"/>
    </location>
</feature>